<dbReference type="InterPro" id="IPR050109">
    <property type="entry name" value="HTH-type_TetR-like_transc_reg"/>
</dbReference>
<reference evidence="6 7" key="1">
    <citation type="submission" date="2024-09" db="EMBL/GenBank/DDBJ databases">
        <authorList>
            <person name="Sun Q."/>
            <person name="Mori K."/>
        </authorList>
    </citation>
    <scope>NUCLEOTIDE SEQUENCE [LARGE SCALE GENOMIC DNA]</scope>
    <source>
        <strain evidence="6 7">JCM 13503</strain>
    </source>
</reference>
<dbReference type="Gene3D" id="1.10.357.10">
    <property type="entry name" value="Tetracycline Repressor, domain 2"/>
    <property type="match status" value="1"/>
</dbReference>
<dbReference type="EMBL" id="JBHLYR010000031">
    <property type="protein sequence ID" value="MFB9992228.1"/>
    <property type="molecule type" value="Genomic_DNA"/>
</dbReference>
<evidence type="ECO:0000256" key="1">
    <source>
        <dbReference type="ARBA" id="ARBA00023015"/>
    </source>
</evidence>
<keyword evidence="1" id="KW-0805">Transcription regulation</keyword>
<dbReference type="InterPro" id="IPR009057">
    <property type="entry name" value="Homeodomain-like_sf"/>
</dbReference>
<evidence type="ECO:0000256" key="4">
    <source>
        <dbReference type="PROSITE-ProRule" id="PRU00335"/>
    </source>
</evidence>
<dbReference type="PRINTS" id="PR00455">
    <property type="entry name" value="HTHTETR"/>
</dbReference>
<evidence type="ECO:0000256" key="3">
    <source>
        <dbReference type="ARBA" id="ARBA00023163"/>
    </source>
</evidence>
<comment type="caution">
    <text evidence="6">The sequence shown here is derived from an EMBL/GenBank/DDBJ whole genome shotgun (WGS) entry which is preliminary data.</text>
</comment>
<keyword evidence="7" id="KW-1185">Reference proteome</keyword>
<dbReference type="PANTHER" id="PTHR30055:SF234">
    <property type="entry name" value="HTH-TYPE TRANSCRIPTIONAL REGULATOR BETI"/>
    <property type="match status" value="1"/>
</dbReference>
<keyword evidence="3" id="KW-0804">Transcription</keyword>
<evidence type="ECO:0000256" key="2">
    <source>
        <dbReference type="ARBA" id="ARBA00023125"/>
    </source>
</evidence>
<sequence length="247" mass="26910">MKVDREEQDDARRERIARAAFELFARSGLDQTSAQDIARAAFVSRTNLYRYYPSKIHMLLAHFERTVTDTRDEAIRRLGAGSPPQAVWGQVTARMADLGVRYRHLVGAVGQAVLGARHDALAEAPASAGQNAARSGGATAEANPAVHDIRTAVTLVALVEPVLIAMRHQGHIRPDTNTQFLASLFVDACLLALLHGGHRNQREVLRDWQDRFTLIMHGALAPGLTVAAIDGQVTARLTLETPETAKA</sequence>
<feature type="DNA-binding region" description="H-T-H motif" evidence="4">
    <location>
        <begin position="33"/>
        <end position="52"/>
    </location>
</feature>
<dbReference type="RefSeq" id="WP_380008716.1">
    <property type="nucleotide sequence ID" value="NZ_JBHLYR010000031.1"/>
</dbReference>
<feature type="domain" description="HTH tetR-type" evidence="5">
    <location>
        <begin position="10"/>
        <end position="70"/>
    </location>
</feature>
<dbReference type="SUPFAM" id="SSF46689">
    <property type="entry name" value="Homeodomain-like"/>
    <property type="match status" value="1"/>
</dbReference>
<gene>
    <name evidence="6" type="ORF">ACFFLM_09670</name>
</gene>
<dbReference type="Proteomes" id="UP001589733">
    <property type="component" value="Unassembled WGS sequence"/>
</dbReference>
<evidence type="ECO:0000259" key="5">
    <source>
        <dbReference type="PROSITE" id="PS50977"/>
    </source>
</evidence>
<dbReference type="PANTHER" id="PTHR30055">
    <property type="entry name" value="HTH-TYPE TRANSCRIPTIONAL REGULATOR RUTR"/>
    <property type="match status" value="1"/>
</dbReference>
<accession>A0ABV6B1D8</accession>
<protein>
    <submittedName>
        <fullName evidence="6">TetR/AcrR family transcriptional regulator</fullName>
    </submittedName>
</protein>
<dbReference type="InterPro" id="IPR001647">
    <property type="entry name" value="HTH_TetR"/>
</dbReference>
<keyword evidence="2 4" id="KW-0238">DNA-binding</keyword>
<dbReference type="PROSITE" id="PS50977">
    <property type="entry name" value="HTH_TETR_2"/>
    <property type="match status" value="1"/>
</dbReference>
<evidence type="ECO:0000313" key="7">
    <source>
        <dbReference type="Proteomes" id="UP001589733"/>
    </source>
</evidence>
<proteinExistence type="predicted"/>
<organism evidence="6 7">
    <name type="scientific">Deinococcus oregonensis</name>
    <dbReference type="NCBI Taxonomy" id="1805970"/>
    <lineage>
        <taxon>Bacteria</taxon>
        <taxon>Thermotogati</taxon>
        <taxon>Deinococcota</taxon>
        <taxon>Deinococci</taxon>
        <taxon>Deinococcales</taxon>
        <taxon>Deinococcaceae</taxon>
        <taxon>Deinococcus</taxon>
    </lineage>
</organism>
<evidence type="ECO:0000313" key="6">
    <source>
        <dbReference type="EMBL" id="MFB9992228.1"/>
    </source>
</evidence>
<name>A0ABV6B1D8_9DEIO</name>
<dbReference type="Pfam" id="PF00440">
    <property type="entry name" value="TetR_N"/>
    <property type="match status" value="1"/>
</dbReference>